<evidence type="ECO:0000313" key="2">
    <source>
        <dbReference type="EMBL" id="KAJ6850061.1"/>
    </source>
</evidence>
<dbReference type="Proteomes" id="UP001140949">
    <property type="component" value="Unassembled WGS sequence"/>
</dbReference>
<keyword evidence="3" id="KW-1185">Reference proteome</keyword>
<evidence type="ECO:0000313" key="3">
    <source>
        <dbReference type="Proteomes" id="UP001140949"/>
    </source>
</evidence>
<reference evidence="2" key="1">
    <citation type="journal article" date="2023" name="GigaByte">
        <title>Genome assembly of the bearded iris, Iris pallida Lam.</title>
        <authorList>
            <person name="Bruccoleri R.E."/>
            <person name="Oakeley E.J."/>
            <person name="Faust A.M.E."/>
            <person name="Altorfer M."/>
            <person name="Dessus-Babus S."/>
            <person name="Burckhardt D."/>
            <person name="Oertli M."/>
            <person name="Naumann U."/>
            <person name="Petersen F."/>
            <person name="Wong J."/>
        </authorList>
    </citation>
    <scope>NUCLEOTIDE SEQUENCE</scope>
    <source>
        <strain evidence="2">GSM-AAB239-AS_SAM_17_03QT</strain>
    </source>
</reference>
<sequence>MSVVRWRDGHGGGGCSRGWPRLRGDGRAALDVEAGEGTSHKGSAEEDAGGRAAPHGRCVGWTARRDGGRRHSKAGGGWHRSIRDGVSPATVESIPLEARWLQIWRHEGTGQASDSGTGSTRQGCGYSWTATALAETERALLVVGRWLVSAGGCGIGTSVSACRHGHGDCFVLVK</sequence>
<feature type="compositionally biased region" description="Basic and acidic residues" evidence="1">
    <location>
        <begin position="1"/>
        <end position="10"/>
    </location>
</feature>
<gene>
    <name evidence="2" type="ORF">M6B38_266420</name>
</gene>
<reference evidence="2" key="2">
    <citation type="submission" date="2023-04" db="EMBL/GenBank/DDBJ databases">
        <authorList>
            <person name="Bruccoleri R.E."/>
            <person name="Oakeley E.J."/>
            <person name="Faust A.-M."/>
            <person name="Dessus-Babus S."/>
            <person name="Altorfer M."/>
            <person name="Burckhardt D."/>
            <person name="Oertli M."/>
            <person name="Naumann U."/>
            <person name="Petersen F."/>
            <person name="Wong J."/>
        </authorList>
    </citation>
    <scope>NUCLEOTIDE SEQUENCE</scope>
    <source>
        <strain evidence="2">GSM-AAB239-AS_SAM_17_03QT</strain>
        <tissue evidence="2">Leaf</tissue>
    </source>
</reference>
<comment type="caution">
    <text evidence="2">The sequence shown here is derived from an EMBL/GenBank/DDBJ whole genome shotgun (WGS) entry which is preliminary data.</text>
</comment>
<feature type="region of interest" description="Disordered" evidence="1">
    <location>
        <begin position="1"/>
        <end position="79"/>
    </location>
</feature>
<dbReference type="EMBL" id="JANAVB010003220">
    <property type="protein sequence ID" value="KAJ6850061.1"/>
    <property type="molecule type" value="Genomic_DNA"/>
</dbReference>
<accession>A0AAX6IAL8</accession>
<organism evidence="2 3">
    <name type="scientific">Iris pallida</name>
    <name type="common">Sweet iris</name>
    <dbReference type="NCBI Taxonomy" id="29817"/>
    <lineage>
        <taxon>Eukaryota</taxon>
        <taxon>Viridiplantae</taxon>
        <taxon>Streptophyta</taxon>
        <taxon>Embryophyta</taxon>
        <taxon>Tracheophyta</taxon>
        <taxon>Spermatophyta</taxon>
        <taxon>Magnoliopsida</taxon>
        <taxon>Liliopsida</taxon>
        <taxon>Asparagales</taxon>
        <taxon>Iridaceae</taxon>
        <taxon>Iridoideae</taxon>
        <taxon>Irideae</taxon>
        <taxon>Iris</taxon>
    </lineage>
</organism>
<proteinExistence type="predicted"/>
<dbReference type="AlphaFoldDB" id="A0AAX6IAL8"/>
<name>A0AAX6IAL8_IRIPA</name>
<protein>
    <submittedName>
        <fullName evidence="2">Pollen-specific leucine-rich repeat extensin-like protein 4</fullName>
    </submittedName>
</protein>
<evidence type="ECO:0000256" key="1">
    <source>
        <dbReference type="SAM" id="MobiDB-lite"/>
    </source>
</evidence>